<dbReference type="InterPro" id="IPR050141">
    <property type="entry name" value="GCL_type2/YbdK_subfam"/>
</dbReference>
<organism evidence="1 2">
    <name type="scientific">Methylotuvimicrobium buryatense</name>
    <name type="common">Methylomicrobium buryatense</name>
    <dbReference type="NCBI Taxonomy" id="95641"/>
    <lineage>
        <taxon>Bacteria</taxon>
        <taxon>Pseudomonadati</taxon>
        <taxon>Pseudomonadota</taxon>
        <taxon>Gammaproteobacteria</taxon>
        <taxon>Methylococcales</taxon>
        <taxon>Methylococcaceae</taxon>
        <taxon>Methylotuvimicrobium</taxon>
    </lineage>
</organism>
<gene>
    <name evidence="1" type="ORF">EQU24_09640</name>
</gene>
<dbReference type="SUPFAM" id="SSF55931">
    <property type="entry name" value="Glutamine synthetase/guanido kinase"/>
    <property type="match status" value="1"/>
</dbReference>
<reference evidence="2" key="1">
    <citation type="journal article" date="2019" name="J. Bacteriol.">
        <title>A Mutagenic Screen Identifies a TonB-Dependent Receptor Required for the Lanthanide Metal Switch in the Type I Methanotroph 'Methylotuvimicrobium buryatense' 5GB1C.</title>
        <authorList>
            <person name="Groom J.D."/>
            <person name="Ford S.M."/>
            <person name="Pesesky M.W."/>
            <person name="Lidstrom M.E."/>
        </authorList>
    </citation>
    <scope>NUCLEOTIDE SEQUENCE [LARGE SCALE GENOMIC DNA]</scope>
    <source>
        <strain evidence="2">5GB1C</strain>
    </source>
</reference>
<dbReference type="OrthoDB" id="240589at2"/>
<dbReference type="AlphaFoldDB" id="A0A4P9UMJ2"/>
<name>A0A4P9UMJ2_METBY</name>
<proteinExistence type="predicted"/>
<dbReference type="GO" id="GO:0016879">
    <property type="term" value="F:ligase activity, forming carbon-nitrogen bonds"/>
    <property type="evidence" value="ECO:0007669"/>
    <property type="project" value="TreeGrafter"/>
</dbReference>
<dbReference type="InterPro" id="IPR016602">
    <property type="entry name" value="UCP012666"/>
</dbReference>
<sequence>MGQEISASHYDLGDFDRFHRKLTQETLLLSELFDRQAFSTRHPVAGFEIEAWLVDDNMIPAPINDLFLSGLNDPLACEELAKFNIELNSVPTPLAGNLGSRLAEQLQTTWSKARRQAESINTRIIMIGTLPTLKQADLNLGNMSDLNRYRALNEQILHSRGKPIHLDITGIEHLKTVHYDVMLESATTSFQIHTQVPLAIAHHFYNASIIASAPMVALCGNAPYLFGKNLWHESRIPLFEQAIETGGYAGAAQGPVKRVSFGTGYARKTILECFQENLDHFPILLPEDLGPVSETFEHLKLHNGTIWRWNRPLIGFDDDGTPHIRIEHRTPAAGPTVIDAIANALFFYGLTKNLCDEIVDKGITVPFSQAKDNFYQAARYGLESPIVWLDGAKHRLQSLFVAELVARAVMGLKSLGISRCDIEDFLGVVQHRIASKQTGSQWQRDFMTNNPDDFTAMTRQYLDNQNRGKPVSEWLIM</sequence>
<keyword evidence="2" id="KW-1185">Reference proteome</keyword>
<dbReference type="Pfam" id="PF04107">
    <property type="entry name" value="GCS2"/>
    <property type="match status" value="1"/>
</dbReference>
<dbReference type="InterPro" id="IPR006336">
    <property type="entry name" value="GCS2"/>
</dbReference>
<dbReference type="STRING" id="675511.GCA_000341735_01111"/>
<dbReference type="InterPro" id="IPR014746">
    <property type="entry name" value="Gln_synth/guanido_kin_cat_dom"/>
</dbReference>
<dbReference type="PANTHER" id="PTHR36510">
    <property type="entry name" value="GLUTAMATE--CYSTEINE LIGASE 2-RELATED"/>
    <property type="match status" value="1"/>
</dbReference>
<dbReference type="Gene3D" id="3.30.590.20">
    <property type="match status" value="1"/>
</dbReference>
<evidence type="ECO:0000313" key="2">
    <source>
        <dbReference type="Proteomes" id="UP000305881"/>
    </source>
</evidence>
<dbReference type="PANTHER" id="PTHR36510:SF3">
    <property type="entry name" value="CONSERVED PROTEIN"/>
    <property type="match status" value="1"/>
</dbReference>
<accession>A0A4P9UMJ2</accession>
<protein>
    <submittedName>
        <fullName evidence="1">Glutamate--cysteine ligase</fullName>
    </submittedName>
</protein>
<dbReference type="RefSeq" id="WP_017839702.1">
    <property type="nucleotide sequence ID" value="NZ_CP035467.1"/>
</dbReference>
<dbReference type="EMBL" id="CP035467">
    <property type="protein sequence ID" value="QCW82468.1"/>
    <property type="molecule type" value="Genomic_DNA"/>
</dbReference>
<dbReference type="PIRSF" id="PIRSF012666">
    <property type="entry name" value="UCP012666"/>
    <property type="match status" value="1"/>
</dbReference>
<keyword evidence="1" id="KW-0436">Ligase</keyword>
<dbReference type="KEGG" id="mbur:EQU24_09640"/>
<dbReference type="Proteomes" id="UP000305881">
    <property type="component" value="Chromosome"/>
</dbReference>
<evidence type="ECO:0000313" key="1">
    <source>
        <dbReference type="EMBL" id="QCW82468.1"/>
    </source>
</evidence>